<evidence type="ECO:0000313" key="1">
    <source>
        <dbReference type="EMBL" id="MBW6393029.1"/>
    </source>
</evidence>
<organism evidence="1 2">
    <name type="scientific">Billgrantia antri</name>
    <dbReference type="NCBI Taxonomy" id="2846777"/>
    <lineage>
        <taxon>Bacteria</taxon>
        <taxon>Pseudomonadati</taxon>
        <taxon>Pseudomonadota</taxon>
        <taxon>Gammaproteobacteria</taxon>
        <taxon>Oceanospirillales</taxon>
        <taxon>Halomonadaceae</taxon>
        <taxon>Billgrantia</taxon>
    </lineage>
</organism>
<dbReference type="InterPro" id="IPR021074">
    <property type="entry name" value="Formate_DH_dsu"/>
</dbReference>
<dbReference type="Pfam" id="PF11390">
    <property type="entry name" value="FdsD"/>
    <property type="match status" value="1"/>
</dbReference>
<proteinExistence type="predicted"/>
<keyword evidence="2" id="KW-1185">Reference proteome</keyword>
<sequence length="80" mass="9090">MSRSQLDTLIHMVNQIAINNAHYDDAAERIHAHLTKFWARSMKRQIVDYLQQDGSELSPLAREAIERLAQAQTEARSASA</sequence>
<dbReference type="RefSeq" id="WP_209474907.1">
    <property type="nucleotide sequence ID" value="NZ_JAHYCA010000007.1"/>
</dbReference>
<dbReference type="Proteomes" id="UP000769617">
    <property type="component" value="Unassembled WGS sequence"/>
</dbReference>
<comment type="caution">
    <text evidence="1">The sequence shown here is derived from an EMBL/GenBank/DDBJ whole genome shotgun (WGS) entry which is preliminary data.</text>
</comment>
<dbReference type="EMBL" id="JAHYCA010000007">
    <property type="protein sequence ID" value="MBW6393029.1"/>
    <property type="molecule type" value="Genomic_DNA"/>
</dbReference>
<accession>A0ABS6ZSJ9</accession>
<gene>
    <name evidence="1" type="ORF">KPL81_17885</name>
</gene>
<reference evidence="1 2" key="1">
    <citation type="submission" date="2021-07" db="EMBL/GenBank/DDBJ databases">
        <authorList>
            <person name="So Y."/>
        </authorList>
    </citation>
    <scope>NUCLEOTIDE SEQUENCE [LARGE SCALE GENOMIC DNA]</scope>
    <source>
        <strain evidence="1 2">Y3S6</strain>
    </source>
</reference>
<protein>
    <submittedName>
        <fullName evidence="1">Formate dehydrogenase subunit delta</fullName>
    </submittedName>
</protein>
<evidence type="ECO:0000313" key="2">
    <source>
        <dbReference type="Proteomes" id="UP000769617"/>
    </source>
</evidence>
<name>A0ABS6ZSJ9_9GAMM</name>